<evidence type="ECO:0000256" key="1">
    <source>
        <dbReference type="SAM" id="SignalP"/>
    </source>
</evidence>
<dbReference type="InterPro" id="IPR054539">
    <property type="entry name" value="Beta-prop_PDH"/>
</dbReference>
<comment type="caution">
    <text evidence="3">The sequence shown here is derived from an EMBL/GenBank/DDBJ whole genome shotgun (WGS) entry which is preliminary data.</text>
</comment>
<evidence type="ECO:0000259" key="2">
    <source>
        <dbReference type="Pfam" id="PF22807"/>
    </source>
</evidence>
<dbReference type="Proteomes" id="UP000474640">
    <property type="component" value="Unassembled WGS sequence"/>
</dbReference>
<evidence type="ECO:0000313" key="4">
    <source>
        <dbReference type="Proteomes" id="UP000474640"/>
    </source>
</evidence>
<feature type="signal peptide" evidence="1">
    <location>
        <begin position="1"/>
        <end position="16"/>
    </location>
</feature>
<protein>
    <recommendedName>
        <fullName evidence="2">Pyrroloquinoline quinone-dependent pyranose dehydrogenase beta-propeller domain-containing protein</fullName>
    </recommendedName>
</protein>
<dbReference type="OrthoDB" id="3799394at2759"/>
<name>A0A7C8R3F5_ORBOL</name>
<sequence length="225" mass="23828">MKAAVFIIALAGIISATPQATTTEIGRWCSARPHLCRREAEAATATLKPVLPTYQACGGHVVNPKTCPKGYICVDNPRTCSQAVDCPGICVIPQACGGFAGFPCPAGKKCYDDPRDDCDPNNGGADCIGILGYLTEDCHQDFWNDNGADVVTKYDKPIGSDKPADEVNFLGSVYVEGGYSKPLNYGFPACPAVWNSSALANNALDLQVGENFTTIPKSLVTAMQN</sequence>
<evidence type="ECO:0000313" key="3">
    <source>
        <dbReference type="EMBL" id="KAF3273413.1"/>
    </source>
</evidence>
<reference evidence="3 4" key="1">
    <citation type="submission" date="2020-01" db="EMBL/GenBank/DDBJ databases">
        <authorList>
            <person name="Palmer J.M."/>
        </authorList>
    </citation>
    <scope>NUCLEOTIDE SEQUENCE [LARGE SCALE GENOMIC DNA]</scope>
    <source>
        <strain evidence="3 4">TWF970</strain>
    </source>
</reference>
<keyword evidence="1" id="KW-0732">Signal</keyword>
<dbReference type="AlphaFoldDB" id="A0A7C8R3F5"/>
<gene>
    <name evidence="3" type="ORF">TWF970_009074</name>
</gene>
<dbReference type="EMBL" id="JAABOJ010000053">
    <property type="protein sequence ID" value="KAF3273413.1"/>
    <property type="molecule type" value="Genomic_DNA"/>
</dbReference>
<organism evidence="3 4">
    <name type="scientific">Orbilia oligospora</name>
    <name type="common">Nematode-trapping fungus</name>
    <name type="synonym">Arthrobotrys oligospora</name>
    <dbReference type="NCBI Taxonomy" id="2813651"/>
    <lineage>
        <taxon>Eukaryota</taxon>
        <taxon>Fungi</taxon>
        <taxon>Dikarya</taxon>
        <taxon>Ascomycota</taxon>
        <taxon>Pezizomycotina</taxon>
        <taxon>Orbiliomycetes</taxon>
        <taxon>Orbiliales</taxon>
        <taxon>Orbiliaceae</taxon>
        <taxon>Orbilia</taxon>
    </lineage>
</organism>
<proteinExistence type="predicted"/>
<feature type="domain" description="Pyrroloquinoline quinone-dependent pyranose dehydrogenase beta-propeller" evidence="2">
    <location>
        <begin position="139"/>
        <end position="217"/>
    </location>
</feature>
<accession>A0A7C8R3F5</accession>
<dbReference type="Pfam" id="PF22807">
    <property type="entry name" value="TrAA12"/>
    <property type="match status" value="1"/>
</dbReference>
<feature type="chain" id="PRO_5028941074" description="Pyrroloquinoline quinone-dependent pyranose dehydrogenase beta-propeller domain-containing protein" evidence="1">
    <location>
        <begin position="17"/>
        <end position="225"/>
    </location>
</feature>